<organism evidence="3 4">
    <name type="scientific">Limnoglobus roseus</name>
    <dbReference type="NCBI Taxonomy" id="2598579"/>
    <lineage>
        <taxon>Bacteria</taxon>
        <taxon>Pseudomonadati</taxon>
        <taxon>Planctomycetota</taxon>
        <taxon>Planctomycetia</taxon>
        <taxon>Gemmatales</taxon>
        <taxon>Gemmataceae</taxon>
        <taxon>Limnoglobus</taxon>
    </lineage>
</organism>
<dbReference type="PANTHER" id="PTHR42957:SF1">
    <property type="entry name" value="HELICASE MJ1565-RELATED"/>
    <property type="match status" value="1"/>
</dbReference>
<dbReference type="PANTHER" id="PTHR42957">
    <property type="entry name" value="HELICASE MJ1565-RELATED"/>
    <property type="match status" value="1"/>
</dbReference>
<evidence type="ECO:0000256" key="1">
    <source>
        <dbReference type="SAM" id="MobiDB-lite"/>
    </source>
</evidence>
<proteinExistence type="predicted"/>
<dbReference type="Pfam" id="PF01935">
    <property type="entry name" value="DUF87"/>
    <property type="match status" value="1"/>
</dbReference>
<evidence type="ECO:0000313" key="4">
    <source>
        <dbReference type="Proteomes" id="UP000324974"/>
    </source>
</evidence>
<sequence length="557" mass="60447">MPDELPHRELPAELASEFGGDGTAWVPDDTDGRTLFDTPASEDGTVTVVFPQTRFAKWRSQALVRIDSREDGRAYLAQVVRGPYAAPVGLPASTPALVITQVEGSLFTPPYHGWASLEILGELRDSQTLVPLHRPRPNSGVRLLTPEETREALKCDGDLRLGKAVGYDDLLVGLRSDEKAHLPRHTLAVGTTGAGKSTFLAGWVAKLAAANVCVILIDVEGEYCTMHQPADSPRILPALAAHGLTPAGVPNTFLLVPTRATPSDPTHPRIRRFCLEFANTPPDIAAELLGGNEAQTDRFLAAYDAASELVTHLGLAANKDEHAAAVRNWDDQERGYPNLKLAHVLDVAEAVAALSSGDDTIAPHFLHADGFRDHLQPLLDKAGPLKKKLGHTASWRKTVRLIAGLYRTGLFDRTDTAADGRTIEQLDYAKMLAPGRVLIVDLAGVDSPAHRNLAISDLLRGVTAAQDELYEAAPPHAKPKTVVVIEEAHEFVSADRIAKMPALFGQISRIARRGRKRWLGLTFATQFPQHLPGELFTLCNNRILVRATSMETPVLAF</sequence>
<dbReference type="Gene3D" id="3.40.50.300">
    <property type="entry name" value="P-loop containing nucleotide triphosphate hydrolases"/>
    <property type="match status" value="2"/>
</dbReference>
<gene>
    <name evidence="3" type="ORF">PX52LOC_02841</name>
</gene>
<dbReference type="AlphaFoldDB" id="A0A5C1ABE8"/>
<dbReference type="InterPro" id="IPR027417">
    <property type="entry name" value="P-loop_NTPase"/>
</dbReference>
<reference evidence="4" key="1">
    <citation type="submission" date="2019-08" db="EMBL/GenBank/DDBJ databases">
        <title>Limnoglobus roseus gen. nov., sp. nov., a novel freshwater planctomycete with a giant genome from the family Gemmataceae.</title>
        <authorList>
            <person name="Kulichevskaya I.S."/>
            <person name="Naumoff D.G."/>
            <person name="Miroshnikov K."/>
            <person name="Ivanova A."/>
            <person name="Philippov D.A."/>
            <person name="Hakobyan A."/>
            <person name="Rijpstra I.C."/>
            <person name="Sinninghe Damste J.S."/>
            <person name="Liesack W."/>
            <person name="Dedysh S.N."/>
        </authorList>
    </citation>
    <scope>NUCLEOTIDE SEQUENCE [LARGE SCALE GENOMIC DNA]</scope>
    <source>
        <strain evidence="4">PX52</strain>
    </source>
</reference>
<keyword evidence="4" id="KW-1185">Reference proteome</keyword>
<dbReference type="InterPro" id="IPR008571">
    <property type="entry name" value="HerA-like"/>
</dbReference>
<name>A0A5C1ABE8_9BACT</name>
<feature type="region of interest" description="Disordered" evidence="1">
    <location>
        <begin position="18"/>
        <end position="40"/>
    </location>
</feature>
<dbReference type="RefSeq" id="WP_149110672.1">
    <property type="nucleotide sequence ID" value="NZ_CP042425.1"/>
</dbReference>
<dbReference type="InterPro" id="IPR002789">
    <property type="entry name" value="HerA_central"/>
</dbReference>
<evidence type="ECO:0000259" key="2">
    <source>
        <dbReference type="Pfam" id="PF01935"/>
    </source>
</evidence>
<dbReference type="KEGG" id="lrs:PX52LOC_02841"/>
<protein>
    <recommendedName>
        <fullName evidence="2">Helicase HerA central domain-containing protein</fullName>
    </recommendedName>
</protein>
<dbReference type="Proteomes" id="UP000324974">
    <property type="component" value="Chromosome"/>
</dbReference>
<feature type="domain" description="Helicase HerA central" evidence="2">
    <location>
        <begin position="160"/>
        <end position="460"/>
    </location>
</feature>
<accession>A0A5C1ABE8</accession>
<evidence type="ECO:0000313" key="3">
    <source>
        <dbReference type="EMBL" id="QEL15905.1"/>
    </source>
</evidence>
<dbReference type="SUPFAM" id="SSF52540">
    <property type="entry name" value="P-loop containing nucleoside triphosphate hydrolases"/>
    <property type="match status" value="1"/>
</dbReference>
<dbReference type="OrthoDB" id="9758751at2"/>
<dbReference type="EMBL" id="CP042425">
    <property type="protein sequence ID" value="QEL15905.1"/>
    <property type="molecule type" value="Genomic_DNA"/>
</dbReference>